<dbReference type="Proteomes" id="UP000655830">
    <property type="component" value="Unassembled WGS sequence"/>
</dbReference>
<sequence length="101" mass="12258">MTLDKVCKMLKQIELPLAYNHFKSEQKPPYLVYMISETESFAADNKVYHKEDRFAIELYTAKKDALLETRLEVLLEDHEVYYEKYEAYIDTEKMYQIRYEI</sequence>
<evidence type="ECO:0000313" key="2">
    <source>
        <dbReference type="Proteomes" id="UP000655830"/>
    </source>
</evidence>
<dbReference type="EMBL" id="JACRSY010000017">
    <property type="protein sequence ID" value="MBC8580147.1"/>
    <property type="molecule type" value="Genomic_DNA"/>
</dbReference>
<evidence type="ECO:0008006" key="3">
    <source>
        <dbReference type="Google" id="ProtNLM"/>
    </source>
</evidence>
<comment type="caution">
    <text evidence="1">The sequence shown here is derived from an EMBL/GenBank/DDBJ whole genome shotgun (WGS) entry which is preliminary data.</text>
</comment>
<keyword evidence="2" id="KW-1185">Reference proteome</keyword>
<dbReference type="AlphaFoldDB" id="A0A926IDW2"/>
<gene>
    <name evidence="1" type="ORF">H8718_11495</name>
</gene>
<dbReference type="RefSeq" id="WP_249333016.1">
    <property type="nucleotide sequence ID" value="NZ_JACRSY010000017.1"/>
</dbReference>
<reference evidence="1" key="1">
    <citation type="submission" date="2020-08" db="EMBL/GenBank/DDBJ databases">
        <title>Genome public.</title>
        <authorList>
            <person name="Liu C."/>
            <person name="Sun Q."/>
        </authorList>
    </citation>
    <scope>NUCLEOTIDE SEQUENCE</scope>
    <source>
        <strain evidence="1">NSJ-12</strain>
    </source>
</reference>
<organism evidence="1 2">
    <name type="scientific">Zhenhengia yiwuensis</name>
    <dbReference type="NCBI Taxonomy" id="2763666"/>
    <lineage>
        <taxon>Bacteria</taxon>
        <taxon>Bacillati</taxon>
        <taxon>Bacillota</taxon>
        <taxon>Clostridia</taxon>
        <taxon>Lachnospirales</taxon>
        <taxon>Lachnospiraceae</taxon>
        <taxon>Zhenhengia</taxon>
    </lineage>
</organism>
<protein>
    <recommendedName>
        <fullName evidence="3">Prophage pi2 protein 38</fullName>
    </recommendedName>
</protein>
<proteinExistence type="predicted"/>
<name>A0A926IDW2_9FIRM</name>
<accession>A0A926IDW2</accession>
<evidence type="ECO:0000313" key="1">
    <source>
        <dbReference type="EMBL" id="MBC8580147.1"/>
    </source>
</evidence>